<dbReference type="EMBL" id="BARS01012526">
    <property type="protein sequence ID" value="GAF87593.1"/>
    <property type="molecule type" value="Genomic_DNA"/>
</dbReference>
<accession>X0T290</accession>
<name>X0T290_9ZZZZ</name>
<protein>
    <submittedName>
        <fullName evidence="1">Uncharacterized protein</fullName>
    </submittedName>
</protein>
<gene>
    <name evidence="1" type="ORF">S01H1_22264</name>
</gene>
<proteinExistence type="predicted"/>
<reference evidence="1" key="1">
    <citation type="journal article" date="2014" name="Front. Microbiol.">
        <title>High frequency of phylogenetically diverse reductive dehalogenase-homologous genes in deep subseafloor sedimentary metagenomes.</title>
        <authorList>
            <person name="Kawai M."/>
            <person name="Futagami T."/>
            <person name="Toyoda A."/>
            <person name="Takaki Y."/>
            <person name="Nishi S."/>
            <person name="Hori S."/>
            <person name="Arai W."/>
            <person name="Tsubouchi T."/>
            <person name="Morono Y."/>
            <person name="Uchiyama I."/>
            <person name="Ito T."/>
            <person name="Fujiyama A."/>
            <person name="Inagaki F."/>
            <person name="Takami H."/>
        </authorList>
    </citation>
    <scope>NUCLEOTIDE SEQUENCE</scope>
    <source>
        <strain evidence="1">Expedition CK06-06</strain>
    </source>
</reference>
<organism evidence="1">
    <name type="scientific">marine sediment metagenome</name>
    <dbReference type="NCBI Taxonomy" id="412755"/>
    <lineage>
        <taxon>unclassified sequences</taxon>
        <taxon>metagenomes</taxon>
        <taxon>ecological metagenomes</taxon>
    </lineage>
</organism>
<dbReference type="AlphaFoldDB" id="X0T290"/>
<sequence length="133" mass="15532">MKKIILILSVSLILLLLFVSYCELEQEEKVVAFQNGNAYMKLEGVARAYYLQGLIDGMSYMKTDLWNLSEEHSFGFPLEIVLATMSADHFAEKNMDIFQIVTIFNKFLEECPERWHCTVSSLFIECIKKFELW</sequence>
<evidence type="ECO:0000313" key="1">
    <source>
        <dbReference type="EMBL" id="GAF87593.1"/>
    </source>
</evidence>
<comment type="caution">
    <text evidence="1">The sequence shown here is derived from an EMBL/GenBank/DDBJ whole genome shotgun (WGS) entry which is preliminary data.</text>
</comment>